<evidence type="ECO:0000256" key="2">
    <source>
        <dbReference type="ARBA" id="ARBA00022448"/>
    </source>
</evidence>
<dbReference type="EMBL" id="LCBP01000018">
    <property type="protein sequence ID" value="KKS12941.1"/>
    <property type="molecule type" value="Genomic_DNA"/>
</dbReference>
<evidence type="ECO:0000259" key="4">
    <source>
        <dbReference type="Pfam" id="PF00496"/>
    </source>
</evidence>
<proteinExistence type="inferred from homology"/>
<evidence type="ECO:0000256" key="1">
    <source>
        <dbReference type="ARBA" id="ARBA00005695"/>
    </source>
</evidence>
<dbReference type="Pfam" id="PF00496">
    <property type="entry name" value="SBP_bac_5"/>
    <property type="match status" value="1"/>
</dbReference>
<accession>A0A0G0YTG8</accession>
<dbReference type="Proteomes" id="UP000034299">
    <property type="component" value="Unassembled WGS sequence"/>
</dbReference>
<name>A0A0G0YTG8_9BACT</name>
<dbReference type="GO" id="GO:0043190">
    <property type="term" value="C:ATP-binding cassette (ABC) transporter complex"/>
    <property type="evidence" value="ECO:0007669"/>
    <property type="project" value="InterPro"/>
</dbReference>
<protein>
    <submittedName>
        <fullName evidence="5">Extracellular solute-binding protein family 5</fullName>
    </submittedName>
</protein>
<dbReference type="GO" id="GO:0042597">
    <property type="term" value="C:periplasmic space"/>
    <property type="evidence" value="ECO:0007669"/>
    <property type="project" value="UniProtKB-ARBA"/>
</dbReference>
<feature type="domain" description="Solute-binding protein family 5" evidence="4">
    <location>
        <begin position="155"/>
        <end position="448"/>
    </location>
</feature>
<dbReference type="GO" id="GO:0015833">
    <property type="term" value="P:peptide transport"/>
    <property type="evidence" value="ECO:0007669"/>
    <property type="project" value="TreeGrafter"/>
</dbReference>
<dbReference type="InterPro" id="IPR039424">
    <property type="entry name" value="SBP_5"/>
</dbReference>
<sequence length="679" mass="77354">MYIFQPNSVLNVLKKFFLILKKQWRGLLCIFGNFSSHPLARIQKNLDLKLVANLAPRKIPSWKQLKQLHKFLNPAEKKFIAAAFIIMLASGLTLLGEYTLSHRVAVPASGGEYTEGLVGAPSAINPLFAPLNQTDADISRLIYAGLFKYDRSLNLIPDLAEKFSLDKTNKIYTITLKSDLKWQDGEALTIDDISFTLDLVQNPETKSPLLAGWQKVKFNKIDNLNFSLELDSPFAPFPNLLTLGILPMHLWQEVDPANLKLSSNNLKPIGAGSFMFASLSKDGRGNLKSYTLKQNPNYHLQKAYINQIIFKFYPDVNTAMEALRNRQVLGLGFLPKEQKEKISQKSLNLESWRMAQYTALFLNQKNNLLLKSQPLRQAMNLAVDRSQIITQILKNEGVPAYGPFPPSSLGTTQDFKTDNDLNKANVILDSDKWNKISREKFLEKREQEIYNTWLEQQKAQNPEFFKKKKLTTEEQDDWNKKKAEFTAQTKKDLEAGLSPTQTFFREKNNYGLGVTLTALNQPEFSKVASAIKESWQELGIQVSVNLVDAGQIREIIRNRSYEILLYGVVTGADPDPYPLWHSSQVVNPGLNLANYTSRAADDILDKARTSSDKNERIKLYYQFQKLLAGDIPAIFLYHSTYLYPIDQSVKGIELHQLSQPADRFNDIVNWYIRTKSGWR</sequence>
<evidence type="ECO:0000256" key="3">
    <source>
        <dbReference type="ARBA" id="ARBA00022729"/>
    </source>
</evidence>
<dbReference type="Gene3D" id="3.10.105.10">
    <property type="entry name" value="Dipeptide-binding Protein, Domain 3"/>
    <property type="match status" value="1"/>
</dbReference>
<dbReference type="PIRSF" id="PIRSF002741">
    <property type="entry name" value="MppA"/>
    <property type="match status" value="1"/>
</dbReference>
<dbReference type="AlphaFoldDB" id="A0A0G0YTG8"/>
<organism evidence="5 6">
    <name type="scientific">Candidatus Magasanikbacteria bacterium GW2011_GWA2_41_55</name>
    <dbReference type="NCBI Taxonomy" id="1619038"/>
    <lineage>
        <taxon>Bacteria</taxon>
        <taxon>Candidatus Magasanikiibacteriota</taxon>
    </lineage>
</organism>
<dbReference type="PANTHER" id="PTHR30290">
    <property type="entry name" value="PERIPLASMIC BINDING COMPONENT OF ABC TRANSPORTER"/>
    <property type="match status" value="1"/>
</dbReference>
<comment type="similarity">
    <text evidence="1">Belongs to the bacterial solute-binding protein 5 family.</text>
</comment>
<comment type="caution">
    <text evidence="5">The sequence shown here is derived from an EMBL/GenBank/DDBJ whole genome shotgun (WGS) entry which is preliminary data.</text>
</comment>
<evidence type="ECO:0000313" key="6">
    <source>
        <dbReference type="Proteomes" id="UP000034299"/>
    </source>
</evidence>
<dbReference type="Gene3D" id="3.40.190.10">
    <property type="entry name" value="Periplasmic binding protein-like II"/>
    <property type="match status" value="1"/>
</dbReference>
<dbReference type="SUPFAM" id="SSF53850">
    <property type="entry name" value="Periplasmic binding protein-like II"/>
    <property type="match status" value="1"/>
</dbReference>
<dbReference type="InterPro" id="IPR000914">
    <property type="entry name" value="SBP_5_dom"/>
</dbReference>
<reference evidence="5 6" key="1">
    <citation type="journal article" date="2015" name="Nature">
        <title>rRNA introns, odd ribosomes, and small enigmatic genomes across a large radiation of phyla.</title>
        <authorList>
            <person name="Brown C.T."/>
            <person name="Hug L.A."/>
            <person name="Thomas B.C."/>
            <person name="Sharon I."/>
            <person name="Castelle C.J."/>
            <person name="Singh A."/>
            <person name="Wilkins M.J."/>
            <person name="Williams K.H."/>
            <person name="Banfield J.F."/>
        </authorList>
    </citation>
    <scope>NUCLEOTIDE SEQUENCE [LARGE SCALE GENOMIC DNA]</scope>
</reference>
<keyword evidence="3" id="KW-0732">Signal</keyword>
<keyword evidence="2" id="KW-0813">Transport</keyword>
<dbReference type="PANTHER" id="PTHR30290:SF9">
    <property type="entry name" value="OLIGOPEPTIDE-BINDING PROTEIN APPA"/>
    <property type="match status" value="1"/>
</dbReference>
<evidence type="ECO:0000313" key="5">
    <source>
        <dbReference type="EMBL" id="KKS12941.1"/>
    </source>
</evidence>
<gene>
    <name evidence="5" type="ORF">UU69_C0018G0004</name>
</gene>
<dbReference type="GO" id="GO:1904680">
    <property type="term" value="F:peptide transmembrane transporter activity"/>
    <property type="evidence" value="ECO:0007669"/>
    <property type="project" value="TreeGrafter"/>
</dbReference>
<dbReference type="InterPro" id="IPR030678">
    <property type="entry name" value="Peptide/Ni-bd"/>
</dbReference>